<gene>
    <name evidence="1" type="ORF">OMM_13476</name>
</gene>
<reference evidence="2" key="1">
    <citation type="submission" date="2012-11" db="EMBL/GenBank/DDBJ databases">
        <authorList>
            <person name="Lucero-Rivera Y.E."/>
            <person name="Tovar-Ramirez D."/>
        </authorList>
    </citation>
    <scope>NUCLEOTIDE SEQUENCE [LARGE SCALE GENOMIC DNA]</scope>
    <source>
        <strain evidence="2">Araruama</strain>
    </source>
</reference>
<name>A0A1V1NTP4_9BACT</name>
<dbReference type="EMBL" id="ATBP01002359">
    <property type="protein sequence ID" value="ETR65945.1"/>
    <property type="molecule type" value="Genomic_DNA"/>
</dbReference>
<feature type="non-terminal residue" evidence="1">
    <location>
        <position position="350"/>
    </location>
</feature>
<dbReference type="AlphaFoldDB" id="A0A1V1NTP4"/>
<organism evidence="1 2">
    <name type="scientific">Candidatus Magnetoglobus multicellularis str. Araruama</name>
    <dbReference type="NCBI Taxonomy" id="890399"/>
    <lineage>
        <taxon>Bacteria</taxon>
        <taxon>Pseudomonadati</taxon>
        <taxon>Thermodesulfobacteriota</taxon>
        <taxon>Desulfobacteria</taxon>
        <taxon>Desulfobacterales</taxon>
        <taxon>Desulfobacteraceae</taxon>
        <taxon>Candidatus Magnetoglobus</taxon>
    </lineage>
</organism>
<accession>A0A1V1NTP4</accession>
<comment type="caution">
    <text evidence="1">The sequence shown here is derived from an EMBL/GenBank/DDBJ whole genome shotgun (WGS) entry which is preliminary data.</text>
</comment>
<evidence type="ECO:0000313" key="1">
    <source>
        <dbReference type="EMBL" id="ETR65945.1"/>
    </source>
</evidence>
<sequence length="350" mass="38837">MLITASISELCKPYGFCQTSDPSGWMATITATGENLGGINTYEINIGVNFKASSIDAVVIDPPEYSVKMNLWGDQWTGPFSQMIYDNTRTVYQWSFSLNPGGNIKPPTRRKSILNWSPETFGSGIYQLYQGSPDNNVCLVNDMKKINHLDVMGGNEELFFTIVYKAQKAQLNDLIQLIQLTADMPVTNLTFQADINNDDVFGLAECIYLMNQLADKESKYENKILFIVLVCITLNSTAHADFLLSLEALGVDLGGVDKYIVAIGVESQAKQIDAPPFDPPEFSVKMTLYTRNWEGPFSTLIHQSGQEIYEYILAINPHGNMLPPTPRSAVISWDPNAFGSANVSLLDDQN</sequence>
<proteinExistence type="predicted"/>
<evidence type="ECO:0000313" key="2">
    <source>
        <dbReference type="Proteomes" id="UP000189670"/>
    </source>
</evidence>
<dbReference type="Proteomes" id="UP000189670">
    <property type="component" value="Unassembled WGS sequence"/>
</dbReference>
<protein>
    <submittedName>
        <fullName evidence="1">Uncharacterized protein</fullName>
    </submittedName>
</protein>